<dbReference type="Pfam" id="PF00376">
    <property type="entry name" value="MerR"/>
    <property type="match status" value="1"/>
</dbReference>
<keyword evidence="3" id="KW-0804">Transcription</keyword>
<evidence type="ECO:0000259" key="4">
    <source>
        <dbReference type="PROSITE" id="PS50937"/>
    </source>
</evidence>
<evidence type="ECO:0000256" key="2">
    <source>
        <dbReference type="ARBA" id="ARBA00023125"/>
    </source>
</evidence>
<dbReference type="InterPro" id="IPR015358">
    <property type="entry name" value="Tscrpt_reg_MerR_DNA-bd"/>
</dbReference>
<proteinExistence type="predicted"/>
<sequence length="156" mass="17134">MLQVQENAWGVCMSGIGALSKSTGCHIETIRYYEKIGLLPPALRSTGRHRIYTEKHRSRLVFIRQNRELGFPLEDIRELIALAADADRPCADALSVVKKHLAEVESKVAKLQQIRVELLSMAGMCESTCLGSNTPDCTIVESLFEPAAGVRSGCCS</sequence>
<dbReference type="InterPro" id="IPR047057">
    <property type="entry name" value="MerR_fam"/>
</dbReference>
<keyword evidence="2" id="KW-0238">DNA-binding</keyword>
<keyword evidence="1" id="KW-0805">Transcription regulation</keyword>
<dbReference type="PROSITE" id="PS00552">
    <property type="entry name" value="HTH_MERR_1"/>
    <property type="match status" value="1"/>
</dbReference>
<dbReference type="GO" id="GO:0003700">
    <property type="term" value="F:DNA-binding transcription factor activity"/>
    <property type="evidence" value="ECO:0007669"/>
    <property type="project" value="InterPro"/>
</dbReference>
<dbReference type="SUPFAM" id="SSF46955">
    <property type="entry name" value="Putative DNA-binding domain"/>
    <property type="match status" value="1"/>
</dbReference>
<organism evidence="5 6">
    <name type="scientific">Pseudomonas congelans</name>
    <dbReference type="NCBI Taxonomy" id="200452"/>
    <lineage>
        <taxon>Bacteria</taxon>
        <taxon>Pseudomonadati</taxon>
        <taxon>Pseudomonadota</taxon>
        <taxon>Gammaproteobacteria</taxon>
        <taxon>Pseudomonadales</taxon>
        <taxon>Pseudomonadaceae</taxon>
        <taxon>Pseudomonas</taxon>
    </lineage>
</organism>
<dbReference type="Proteomes" id="UP000050411">
    <property type="component" value="Unassembled WGS sequence"/>
</dbReference>
<dbReference type="PROSITE" id="PS50937">
    <property type="entry name" value="HTH_MERR_2"/>
    <property type="match status" value="1"/>
</dbReference>
<dbReference type="CDD" id="cd04785">
    <property type="entry name" value="HTH_CadR-PbrR-like"/>
    <property type="match status" value="1"/>
</dbReference>
<dbReference type="EMBL" id="LJQB01000076">
    <property type="protein sequence ID" value="KPW82981.1"/>
    <property type="molecule type" value="Genomic_DNA"/>
</dbReference>
<dbReference type="InterPro" id="IPR000551">
    <property type="entry name" value="MerR-type_HTH_dom"/>
</dbReference>
<dbReference type="PRINTS" id="PR00040">
    <property type="entry name" value="HTHMERR"/>
</dbReference>
<dbReference type="Gene3D" id="1.10.1660.10">
    <property type="match status" value="1"/>
</dbReference>
<evidence type="ECO:0000313" key="6">
    <source>
        <dbReference type="Proteomes" id="UP000050411"/>
    </source>
</evidence>
<accession>A0A0P9NGD6</accession>
<evidence type="ECO:0000256" key="1">
    <source>
        <dbReference type="ARBA" id="ARBA00023015"/>
    </source>
</evidence>
<dbReference type="SMART" id="SM00422">
    <property type="entry name" value="HTH_MERR"/>
    <property type="match status" value="1"/>
</dbReference>
<name>A0A0P9NGD6_9PSED</name>
<evidence type="ECO:0000313" key="5">
    <source>
        <dbReference type="EMBL" id="KPW82981.1"/>
    </source>
</evidence>
<dbReference type="AlphaFoldDB" id="A0A0P9NGD6"/>
<dbReference type="InterPro" id="IPR009061">
    <property type="entry name" value="DNA-bd_dom_put_sf"/>
</dbReference>
<dbReference type="GO" id="GO:0003677">
    <property type="term" value="F:DNA binding"/>
    <property type="evidence" value="ECO:0007669"/>
    <property type="project" value="UniProtKB-KW"/>
</dbReference>
<dbReference type="PATRIC" id="fig|200452.3.peg.28"/>
<gene>
    <name evidence="5" type="ORF">ALO92_04276</name>
</gene>
<feature type="domain" description="HTH merR-type" evidence="4">
    <location>
        <begin position="16"/>
        <end position="82"/>
    </location>
</feature>
<reference evidence="5 6" key="1">
    <citation type="submission" date="2015-09" db="EMBL/GenBank/DDBJ databases">
        <title>Genome announcement of multiple Pseudomonas syringae strains.</title>
        <authorList>
            <person name="Thakur S."/>
            <person name="Wang P.W."/>
            <person name="Gong Y."/>
            <person name="Weir B.S."/>
            <person name="Guttman D.S."/>
        </authorList>
    </citation>
    <scope>NUCLEOTIDE SEQUENCE [LARGE SCALE GENOMIC DNA]</scope>
    <source>
        <strain evidence="5 6">ICMP19117</strain>
    </source>
</reference>
<dbReference type="Pfam" id="PF09278">
    <property type="entry name" value="MerR-DNA-bind"/>
    <property type="match status" value="1"/>
</dbReference>
<dbReference type="PANTHER" id="PTHR30204">
    <property type="entry name" value="REDOX-CYCLING DRUG-SENSING TRANSCRIPTIONAL ACTIVATOR SOXR"/>
    <property type="match status" value="1"/>
</dbReference>
<dbReference type="PANTHER" id="PTHR30204:SF92">
    <property type="entry name" value="HTH-TYPE TRANSCRIPTIONAL REGULATOR ZNTR"/>
    <property type="match status" value="1"/>
</dbReference>
<comment type="caution">
    <text evidence="5">The sequence shown here is derived from an EMBL/GenBank/DDBJ whole genome shotgun (WGS) entry which is preliminary data.</text>
</comment>
<protein>
    <submittedName>
        <fullName evidence="5">Transcriptional regulator, MerR family</fullName>
    </submittedName>
</protein>
<evidence type="ECO:0000256" key="3">
    <source>
        <dbReference type="ARBA" id="ARBA00023163"/>
    </source>
</evidence>